<evidence type="ECO:0000256" key="1">
    <source>
        <dbReference type="SAM" id="Phobius"/>
    </source>
</evidence>
<feature type="transmembrane region" description="Helical" evidence="1">
    <location>
        <begin position="12"/>
        <end position="30"/>
    </location>
</feature>
<keyword evidence="1" id="KW-1133">Transmembrane helix</keyword>
<proteinExistence type="predicted"/>
<keyword evidence="1" id="KW-0472">Membrane</keyword>
<gene>
    <name evidence="2" type="ORF">CMUS01_13709</name>
</gene>
<comment type="caution">
    <text evidence="2">The sequence shown here is derived from an EMBL/GenBank/DDBJ whole genome shotgun (WGS) entry which is preliminary data.</text>
</comment>
<accession>A0A8H6JA23</accession>
<keyword evidence="1" id="KW-0812">Transmembrane</keyword>
<dbReference type="Proteomes" id="UP000639643">
    <property type="component" value="Unassembled WGS sequence"/>
</dbReference>
<protein>
    <submittedName>
        <fullName evidence="2">Uncharacterized protein</fullName>
    </submittedName>
</protein>
<name>A0A8H6JA23_9PEZI</name>
<dbReference type="AlphaFoldDB" id="A0A8H6JA23"/>
<sequence length="149" mass="16116">MLWHLGDLWSDVHAVLSGLLVLSWAVAVAVEQATAGLMVIILVLGAISLLFAFGIRLGRGRTEIYPNNLEGRFTSGQAFAMIPKHDVESGTLPSGPLAETVLNTIDLLDGQPVVDELNRLHPVDQPRGFFIYDVTPDSLQSVASNMHPC</sequence>
<reference evidence="2" key="1">
    <citation type="journal article" date="2020" name="Phytopathology">
        <title>Genome Sequence Resources of Colletotrichum truncatum, C. plurivorum, C. musicola, and C. sojae: Four Species Pathogenic to Soybean (Glycine max).</title>
        <authorList>
            <person name="Rogerio F."/>
            <person name="Boufleur T.R."/>
            <person name="Ciampi-Guillardi M."/>
            <person name="Sukno S.A."/>
            <person name="Thon M.R."/>
            <person name="Massola Junior N.S."/>
            <person name="Baroncelli R."/>
        </authorList>
    </citation>
    <scope>NUCLEOTIDE SEQUENCE</scope>
    <source>
        <strain evidence="2">LFN0074</strain>
    </source>
</reference>
<feature type="transmembrane region" description="Helical" evidence="1">
    <location>
        <begin position="36"/>
        <end position="55"/>
    </location>
</feature>
<keyword evidence="3" id="KW-1185">Reference proteome</keyword>
<dbReference type="EMBL" id="WIGM01000896">
    <property type="protein sequence ID" value="KAF6809339.1"/>
    <property type="molecule type" value="Genomic_DNA"/>
</dbReference>
<evidence type="ECO:0000313" key="2">
    <source>
        <dbReference type="EMBL" id="KAF6809339.1"/>
    </source>
</evidence>
<evidence type="ECO:0000313" key="3">
    <source>
        <dbReference type="Proteomes" id="UP000639643"/>
    </source>
</evidence>
<organism evidence="2 3">
    <name type="scientific">Colletotrichum musicola</name>
    <dbReference type="NCBI Taxonomy" id="2175873"/>
    <lineage>
        <taxon>Eukaryota</taxon>
        <taxon>Fungi</taxon>
        <taxon>Dikarya</taxon>
        <taxon>Ascomycota</taxon>
        <taxon>Pezizomycotina</taxon>
        <taxon>Sordariomycetes</taxon>
        <taxon>Hypocreomycetidae</taxon>
        <taxon>Glomerellales</taxon>
        <taxon>Glomerellaceae</taxon>
        <taxon>Colletotrichum</taxon>
        <taxon>Colletotrichum orchidearum species complex</taxon>
    </lineage>
</organism>